<dbReference type="OrthoDB" id="163438at2759"/>
<evidence type="ECO:0000259" key="2">
    <source>
        <dbReference type="PROSITE" id="PS50837"/>
    </source>
</evidence>
<feature type="domain" description="NACHT" evidence="2">
    <location>
        <begin position="390"/>
        <end position="535"/>
    </location>
</feature>
<dbReference type="SUPFAM" id="SSF50969">
    <property type="entry name" value="YVTN repeat-like/Quinoprotein amine dehydrogenase"/>
    <property type="match status" value="1"/>
</dbReference>
<dbReference type="Proteomes" id="UP000027222">
    <property type="component" value="Unassembled WGS sequence"/>
</dbReference>
<dbReference type="InterPro" id="IPR003593">
    <property type="entry name" value="AAA+_ATPase"/>
</dbReference>
<accession>A0A067S9A3</accession>
<protein>
    <recommendedName>
        <fullName evidence="2">NACHT domain-containing protein</fullName>
    </recommendedName>
</protein>
<dbReference type="STRING" id="685588.A0A067S9A3"/>
<dbReference type="InterPro" id="IPR056884">
    <property type="entry name" value="NPHP3-like_N"/>
</dbReference>
<keyword evidence="1" id="KW-0677">Repeat</keyword>
<name>A0A067S9A3_GALM3</name>
<dbReference type="PANTHER" id="PTHR10039:SF17">
    <property type="entry name" value="FUNGAL STAND N-TERMINAL GOODBYE DOMAIN-CONTAINING PROTEIN-RELATED"/>
    <property type="match status" value="1"/>
</dbReference>
<reference evidence="4" key="1">
    <citation type="journal article" date="2014" name="Proc. Natl. Acad. Sci. U.S.A.">
        <title>Extensive sampling of basidiomycete genomes demonstrates inadequacy of the white-rot/brown-rot paradigm for wood decay fungi.</title>
        <authorList>
            <person name="Riley R."/>
            <person name="Salamov A.A."/>
            <person name="Brown D.W."/>
            <person name="Nagy L.G."/>
            <person name="Floudas D."/>
            <person name="Held B.W."/>
            <person name="Levasseur A."/>
            <person name="Lombard V."/>
            <person name="Morin E."/>
            <person name="Otillar R."/>
            <person name="Lindquist E.A."/>
            <person name="Sun H."/>
            <person name="LaButti K.M."/>
            <person name="Schmutz J."/>
            <person name="Jabbour D."/>
            <person name="Luo H."/>
            <person name="Baker S.E."/>
            <person name="Pisabarro A.G."/>
            <person name="Walton J.D."/>
            <person name="Blanchette R.A."/>
            <person name="Henrissat B."/>
            <person name="Martin F."/>
            <person name="Cullen D."/>
            <person name="Hibbett D.S."/>
            <person name="Grigoriev I.V."/>
        </authorList>
    </citation>
    <scope>NUCLEOTIDE SEQUENCE [LARGE SCALE GENOMIC DNA]</scope>
    <source>
        <strain evidence="4">CBS 339.88</strain>
    </source>
</reference>
<sequence length="1377" mass="154884">MAATNLGLFFPPRTSAVLMGIQTPPEESTLERFRIAQLVAMPEHSSKSAAVQGWKISQGSRYSIWFKFSELNTFSKVVLWEHCRYRSEGVCDSSTSLDIRIFCHHEHVRDDHIIGAAKFDILKSVRGEDIEIDLFNLGTANGTKKKWHTRITLHLKVAILASFSNDAASDLGSPMKFMEMIGLANYPTPQQFRQISPVWKRFVVSLNTFCKLAEAIAELSPKAKVAVGAVGFALKIMIDQINRDEKIMGLIAIMTDLYQFFLDADPMQKILTFRKTVDRLLSQTTECSYFIADYLKTIYAVSNADSMIQQFEGAFGNLKIELILGTSLQVAVVSFRVLDKVKNIVNLMLIDHLPYSKSAGWDLGRTCLRGTRDIIIDEVVHWASDSERSRVYLLFGSPGCGKSAIAHTIAHTFHQQGRLGAGVFLDSRCVDREANSQTITNTVAFQLASYDPRIGERMAEKLSSGNLLASADTERQFPELIISAIEDLAMVGPTVIIIDGLPDLVEQRRLLTTIIKSTARLPPNIRIVLTSRPDSIIPLIMDDQTSLVRTQEIGFHDESEVALDVFSSNHFVELCLDHHIFCKDSNLSEEYNREEVHEQFMRQALGMDFWISTAYRMLSRCNNIEKRTILNIIRAQTLPQSKLEAMDNIYHAFLTILPYPPQFALSIFAALINSPKPIELPKASLLGMVVVERSVDSQGSPLLGLHLCFEDLLSDLWRLGSNKDQYYYCDRQKLSVPHAGELSLDEMNRSLNHNLLELEDITVLNDEVLGLSDRISKFLPERLQYACCNWAIHIEAVKDPTAVSSALREFLFNHLLHWFEVMSFLGLFDIVLPSLERLYNWLKKHAPLEYELCQLTANGIRFIQLFSPIISQAALQTYVSALPLMPADTLLFEQYHDEPIADRSNLTSCIYYAQWSVQPMPAQAHLIKKGDLDFQPSVLSPVAYHGSLIATFSKSHGISFYDLWNGNVHPKIDVGPNTIHEIVFSPDGRHIAATGITNRQNNGVIGIWEVSTGRCVHSVEVWPDQPVISYSADGTKIVVSGQYPRRISVWDSSGRPIRSFSTTSSSALSGNCLALLNNSEDNITIQLLKVDVRSKAQFTAGVDEAIVEEFKIPVPHQDMLHPEYRELLWSSDGRILAVFIDEVTIYLRSFGNVATRTLILHFGKNSKTLKSRVTLQWPYCRRLAFSSDSLYLAAIQRFQTEQYRDYGLVSIWDTNTGELLFQKELSLSLRCNPSLSFLPDSHEIIIHRGPSGIPPPIHLVNFSDSPDSPQSEPAPTIAYSHLLSRNAKGEGDYAPQVGSDGWIINRKGARQMWVPYPNYKVSSIHWPYVEGEEPRCCLEIRHPDTEKVVLRFNINFGSTRGTEAGEPYARIGATGNV</sequence>
<dbReference type="Gene3D" id="2.130.10.10">
    <property type="entry name" value="YVTN repeat-like/Quinoprotein amine dehydrogenase"/>
    <property type="match status" value="1"/>
</dbReference>
<dbReference type="SUPFAM" id="SSF52540">
    <property type="entry name" value="P-loop containing nucleoside triphosphate hydrolases"/>
    <property type="match status" value="1"/>
</dbReference>
<dbReference type="EMBL" id="KL142422">
    <property type="protein sequence ID" value="KDR66522.1"/>
    <property type="molecule type" value="Genomic_DNA"/>
</dbReference>
<dbReference type="InterPro" id="IPR011044">
    <property type="entry name" value="Quino_amine_DH_bsu"/>
</dbReference>
<keyword evidence="4" id="KW-1185">Reference proteome</keyword>
<dbReference type="SMART" id="SM00382">
    <property type="entry name" value="AAA"/>
    <property type="match status" value="1"/>
</dbReference>
<dbReference type="InterPro" id="IPR015943">
    <property type="entry name" value="WD40/YVTN_repeat-like_dom_sf"/>
</dbReference>
<dbReference type="InterPro" id="IPR007111">
    <property type="entry name" value="NACHT_NTPase"/>
</dbReference>
<dbReference type="Gene3D" id="3.40.50.300">
    <property type="entry name" value="P-loop containing nucleotide triphosphate hydrolases"/>
    <property type="match status" value="1"/>
</dbReference>
<proteinExistence type="predicted"/>
<gene>
    <name evidence="3" type="ORF">GALMADRAFT_216918</name>
</gene>
<evidence type="ECO:0000256" key="1">
    <source>
        <dbReference type="ARBA" id="ARBA00022737"/>
    </source>
</evidence>
<dbReference type="Pfam" id="PF24883">
    <property type="entry name" value="NPHP3_N"/>
    <property type="match status" value="1"/>
</dbReference>
<dbReference type="InterPro" id="IPR027417">
    <property type="entry name" value="P-loop_NTPase"/>
</dbReference>
<organism evidence="3 4">
    <name type="scientific">Galerina marginata (strain CBS 339.88)</name>
    <dbReference type="NCBI Taxonomy" id="685588"/>
    <lineage>
        <taxon>Eukaryota</taxon>
        <taxon>Fungi</taxon>
        <taxon>Dikarya</taxon>
        <taxon>Basidiomycota</taxon>
        <taxon>Agaricomycotina</taxon>
        <taxon>Agaricomycetes</taxon>
        <taxon>Agaricomycetidae</taxon>
        <taxon>Agaricales</taxon>
        <taxon>Agaricineae</taxon>
        <taxon>Strophariaceae</taxon>
        <taxon>Galerina</taxon>
    </lineage>
</organism>
<evidence type="ECO:0000313" key="3">
    <source>
        <dbReference type="EMBL" id="KDR66522.1"/>
    </source>
</evidence>
<dbReference type="PROSITE" id="PS50837">
    <property type="entry name" value="NACHT"/>
    <property type="match status" value="1"/>
</dbReference>
<dbReference type="PANTHER" id="PTHR10039">
    <property type="entry name" value="AMELOGENIN"/>
    <property type="match status" value="1"/>
</dbReference>
<evidence type="ECO:0000313" key="4">
    <source>
        <dbReference type="Proteomes" id="UP000027222"/>
    </source>
</evidence>
<dbReference type="HOGENOM" id="CLU_255861_0_0_1"/>